<reference evidence="1 2" key="1">
    <citation type="submission" date="2009-01" db="EMBL/GenBank/DDBJ databases">
        <authorList>
            <person name="Qin X."/>
            <person name="Bachman B."/>
            <person name="Battles P."/>
            <person name="Bell A."/>
            <person name="Bess C."/>
            <person name="Bickham C."/>
            <person name="Chaboub L."/>
            <person name="Chen D."/>
            <person name="Coyle M."/>
            <person name="Deiros D.R."/>
            <person name="Dinh H."/>
            <person name="Forbes L."/>
            <person name="Fowler G."/>
            <person name="Francisco L."/>
            <person name="Fu Q."/>
            <person name="Gubbala S."/>
            <person name="Hale W."/>
            <person name="Han Y."/>
            <person name="Hemphill L."/>
            <person name="Highlander S.K."/>
            <person name="Hirani K."/>
            <person name="Hogues M."/>
            <person name="Jackson L."/>
            <person name="Jakkamsetti A."/>
            <person name="Javaid M."/>
            <person name="Jiang H."/>
            <person name="Korchina V."/>
            <person name="Kovar C."/>
            <person name="Lara F."/>
            <person name="Lee S."/>
            <person name="Mata R."/>
            <person name="Mathew T."/>
            <person name="Moen C."/>
            <person name="Morales K."/>
            <person name="Munidasa M."/>
            <person name="Nazareth L."/>
            <person name="Ngo R."/>
            <person name="Nguyen L."/>
            <person name="Okwuonu G."/>
            <person name="Ongeri F."/>
            <person name="Patil S."/>
            <person name="Petrosino J."/>
            <person name="Pham C."/>
            <person name="Pham P."/>
            <person name="Pu L.-L."/>
            <person name="Puazo M."/>
            <person name="Raj R."/>
            <person name="Reid J."/>
            <person name="Rouhana J."/>
            <person name="Saada N."/>
            <person name="Shang Y."/>
            <person name="Simmons D."/>
            <person name="Thornton R."/>
            <person name="Warren J."/>
            <person name="Weissenberger G."/>
            <person name="Zhang J."/>
            <person name="Zhang L."/>
            <person name="Zhou C."/>
            <person name="Zhu D."/>
            <person name="Muzny D."/>
            <person name="Worley K."/>
            <person name="Gibbs R."/>
        </authorList>
    </citation>
    <scope>NUCLEOTIDE SEQUENCE [LARGE SCALE GENOMIC DNA]</scope>
    <source>
        <strain evidence="1 2">DSM 16047</strain>
    </source>
</reference>
<dbReference type="InterPro" id="IPR009057">
    <property type="entry name" value="Homeodomain-like_sf"/>
</dbReference>
<sequence length="158" mass="18069">MDIRIVSTKNRIQGGLISVIKQKPLYQIKDKDIINEAEVSAASYYKYYRDKSQVLKDLETELIKQFSTALYADSKGWLSLKYGPNKKEISNRIDNNLSNLIAFTSSKKEVITVLISKNGDPAFKAKMLELTAAVIKRLLIRFFQIYDQLSRLDGKSLK</sequence>
<comment type="caution">
    <text evidence="1">The sequence shown here is derived from an EMBL/GenBank/DDBJ whole genome shotgun (WGS) entry which is preliminary data.</text>
</comment>
<dbReference type="SUPFAM" id="SSF46689">
    <property type="entry name" value="Homeodomain-like"/>
    <property type="match status" value="1"/>
</dbReference>
<organism evidence="1 2">
    <name type="scientific">Lactobacillus ultunensis DSM 16047</name>
    <dbReference type="NCBI Taxonomy" id="525365"/>
    <lineage>
        <taxon>Bacteria</taxon>
        <taxon>Bacillati</taxon>
        <taxon>Bacillota</taxon>
        <taxon>Bacilli</taxon>
        <taxon>Lactobacillales</taxon>
        <taxon>Lactobacillaceae</taxon>
        <taxon>Lactobacillus</taxon>
    </lineage>
</organism>
<dbReference type="STRING" id="525365.HMPREF0548_2033"/>
<dbReference type="HOGENOM" id="CLU_087539_5_0_9"/>
<keyword evidence="2" id="KW-1185">Reference proteome</keyword>
<dbReference type="Proteomes" id="UP000005583">
    <property type="component" value="Unassembled WGS sequence"/>
</dbReference>
<dbReference type="eggNOG" id="ENOG5030A7P">
    <property type="taxonomic scope" value="Bacteria"/>
</dbReference>
<evidence type="ECO:0000313" key="1">
    <source>
        <dbReference type="EMBL" id="EEJ71090.1"/>
    </source>
</evidence>
<gene>
    <name evidence="1" type="ORF">HMPREF0548_2033</name>
</gene>
<dbReference type="Gene3D" id="1.10.357.10">
    <property type="entry name" value="Tetracycline Repressor, domain 2"/>
    <property type="match status" value="1"/>
</dbReference>
<name>C2EQT7_9LACO</name>
<dbReference type="PATRIC" id="fig|525365.8.peg.1158"/>
<accession>C2EQT7</accession>
<protein>
    <recommendedName>
        <fullName evidence="3">HTH tetR-type domain-containing protein</fullName>
    </recommendedName>
</protein>
<dbReference type="EMBL" id="ACGU01000110">
    <property type="protein sequence ID" value="EEJ71090.1"/>
    <property type="molecule type" value="Genomic_DNA"/>
</dbReference>
<evidence type="ECO:0008006" key="3">
    <source>
        <dbReference type="Google" id="ProtNLM"/>
    </source>
</evidence>
<proteinExistence type="predicted"/>
<dbReference type="AlphaFoldDB" id="C2EQT7"/>
<dbReference type="RefSeq" id="WP_007126790.1">
    <property type="nucleotide sequence ID" value="NZ_AZFO01000003.1"/>
</dbReference>
<evidence type="ECO:0000313" key="2">
    <source>
        <dbReference type="Proteomes" id="UP000005583"/>
    </source>
</evidence>